<dbReference type="InterPro" id="IPR024177">
    <property type="entry name" value="Biotin_synthase"/>
</dbReference>
<dbReference type="GO" id="GO:0005506">
    <property type="term" value="F:iron ion binding"/>
    <property type="evidence" value="ECO:0007669"/>
    <property type="project" value="UniProtKB-UniRule"/>
</dbReference>
<evidence type="ECO:0000256" key="9">
    <source>
        <dbReference type="ARBA" id="ARBA00022723"/>
    </source>
</evidence>
<comment type="similarity">
    <text evidence="2 13">Belongs to the radical SAM superfamily. Biotin synthase family.</text>
</comment>
<dbReference type="InterPro" id="IPR007197">
    <property type="entry name" value="rSAM"/>
</dbReference>
<feature type="binding site" evidence="13 14">
    <location>
        <position position="62"/>
    </location>
    <ligand>
        <name>[4Fe-4S] cluster</name>
        <dbReference type="ChEBI" id="CHEBI:49883"/>
        <note>4Fe-4S-S-AdoMet</note>
    </ligand>
</feature>
<comment type="function">
    <text evidence="13">Catalyzes the conversion of dethiobiotin (DTB) to biotin by the insertion of a sulfur atom into dethiobiotin via a radical-based mechanism.</text>
</comment>
<evidence type="ECO:0000256" key="14">
    <source>
        <dbReference type="PIRSR" id="PIRSR001619-1"/>
    </source>
</evidence>
<evidence type="ECO:0000256" key="1">
    <source>
        <dbReference type="ARBA" id="ARBA00004942"/>
    </source>
</evidence>
<evidence type="ECO:0000256" key="6">
    <source>
        <dbReference type="ARBA" id="ARBA00022679"/>
    </source>
</evidence>
<keyword evidence="12 13" id="KW-0411">Iron-sulfur</keyword>
<dbReference type="GO" id="GO:0009102">
    <property type="term" value="P:biotin biosynthetic process"/>
    <property type="evidence" value="ECO:0007669"/>
    <property type="project" value="UniProtKB-UniRule"/>
</dbReference>
<dbReference type="Pfam" id="PF06968">
    <property type="entry name" value="BATS"/>
    <property type="match status" value="1"/>
</dbReference>
<dbReference type="InterPro" id="IPR006638">
    <property type="entry name" value="Elp3/MiaA/NifB-like_rSAM"/>
</dbReference>
<sequence length="324" mass="35051">MFKIIRDRIESGEPVNFQEAIELMSLEGHECIELFSLANRVRSMLGDRVDLCSIINAKCGMCPEDCKFCAQSVHNDTSITPHSLLDEDEILNMALMMQDEGAARFCIVISGKKIDGGDLDGVLSSIRRVKKETSLSVCASLGMLTEESAIMLKEAGVTRIHHNLESSSGFFKNICTTHSYADKISTIHTAKAAGLEVCCGGIIGMGESVRDRIELAFTLGELDVDAVPINILTPVKGTPLMDIRPISPMEVLKTIAVFRLILPGKDIRVAGGREVNLRDLQCLSLLAGANGLLLGNYLTTAGRLPGDDIRMIQDLGLIPGGVHV</sequence>
<keyword evidence="9 13" id="KW-0479">Metal-binding</keyword>
<comment type="cofactor">
    <cofactor evidence="14">
        <name>[2Fe-2S] cluster</name>
        <dbReference type="ChEBI" id="CHEBI:190135"/>
    </cofactor>
    <text evidence="14">Binds 1 [2Fe-2S] cluster. The cluster is coordinated with 3 cysteines and 1 arginine.</text>
</comment>
<dbReference type="HAMAP" id="MF_01694">
    <property type="entry name" value="BioB"/>
    <property type="match status" value="1"/>
</dbReference>
<name>A0A062V3A7_9EURY</name>
<keyword evidence="17" id="KW-1185">Reference proteome</keyword>
<feature type="binding site" evidence="13 14">
    <location>
        <position position="66"/>
    </location>
    <ligand>
        <name>[4Fe-4S] cluster</name>
        <dbReference type="ChEBI" id="CHEBI:49883"/>
        <note>4Fe-4S-S-AdoMet</note>
    </ligand>
</feature>
<evidence type="ECO:0000256" key="5">
    <source>
        <dbReference type="ARBA" id="ARBA00022485"/>
    </source>
</evidence>
<dbReference type="InterPro" id="IPR010722">
    <property type="entry name" value="BATS_dom"/>
</dbReference>
<feature type="binding site" evidence="13 14">
    <location>
        <position position="138"/>
    </location>
    <ligand>
        <name>[2Fe-2S] cluster</name>
        <dbReference type="ChEBI" id="CHEBI:190135"/>
    </ligand>
</feature>
<dbReference type="SFLD" id="SFLDS00029">
    <property type="entry name" value="Radical_SAM"/>
    <property type="match status" value="1"/>
</dbReference>
<comment type="cofactor">
    <cofactor evidence="13">
        <name>[2Fe-2S] cluster</name>
        <dbReference type="ChEBI" id="CHEBI:190135"/>
    </cofactor>
    <text evidence="13">Binds 1 [2Fe-2S] cluster. The cluster is coordinated with 3 cysteines and 1 arginine.</text>
</comment>
<proteinExistence type="inferred from homology"/>
<keyword evidence="7 13" id="KW-0949">S-adenosyl-L-methionine</keyword>
<keyword evidence="8 13" id="KW-0001">2Fe-2S</keyword>
<dbReference type="NCBIfam" id="TIGR00433">
    <property type="entry name" value="bioB"/>
    <property type="match status" value="1"/>
</dbReference>
<dbReference type="FunFam" id="3.20.20.70:FF:000026">
    <property type="entry name" value="Biotin synthase"/>
    <property type="match status" value="1"/>
</dbReference>
<dbReference type="PANTHER" id="PTHR22976">
    <property type="entry name" value="BIOTIN SYNTHASE"/>
    <property type="match status" value="1"/>
</dbReference>
<evidence type="ECO:0000313" key="17">
    <source>
        <dbReference type="Proteomes" id="UP000027153"/>
    </source>
</evidence>
<dbReference type="PANTHER" id="PTHR22976:SF2">
    <property type="entry name" value="BIOTIN SYNTHASE, MITOCHONDRIAL"/>
    <property type="match status" value="1"/>
</dbReference>
<dbReference type="GO" id="GO:0051539">
    <property type="term" value="F:4 iron, 4 sulfur cluster binding"/>
    <property type="evidence" value="ECO:0007669"/>
    <property type="project" value="UniProtKB-KW"/>
</dbReference>
<dbReference type="GO" id="GO:0051537">
    <property type="term" value="F:2 iron, 2 sulfur cluster binding"/>
    <property type="evidence" value="ECO:0007669"/>
    <property type="project" value="UniProtKB-KW"/>
</dbReference>
<dbReference type="PATRIC" id="fig|1392998.3.peg.1888"/>
<evidence type="ECO:0000256" key="10">
    <source>
        <dbReference type="ARBA" id="ARBA00022756"/>
    </source>
</evidence>
<comment type="pathway">
    <text evidence="1 13">Cofactor biosynthesis; biotin biosynthesis; biotin from 7,8-diaminononanoate: step 2/2.</text>
</comment>
<comment type="caution">
    <text evidence="16">The sequence shown here is derived from an EMBL/GenBank/DDBJ whole genome shotgun (WGS) entry which is preliminary data.</text>
</comment>
<protein>
    <recommendedName>
        <fullName evidence="4 13">Biotin synthase</fullName>
        <ecNumber evidence="4 13">2.8.1.6</ecNumber>
    </recommendedName>
</protein>
<dbReference type="GO" id="GO:0004076">
    <property type="term" value="F:biotin synthase activity"/>
    <property type="evidence" value="ECO:0007669"/>
    <property type="project" value="UniProtKB-UniRule"/>
</dbReference>
<dbReference type="SMART" id="SM00729">
    <property type="entry name" value="Elp3"/>
    <property type="match status" value="1"/>
</dbReference>
<dbReference type="Pfam" id="PF04055">
    <property type="entry name" value="Radical_SAM"/>
    <property type="match status" value="1"/>
</dbReference>
<keyword evidence="11 13" id="KW-0408">Iron</keyword>
<organism evidence="16 17">
    <name type="scientific">Candidatus Methanoperedens nitratireducens</name>
    <dbReference type="NCBI Taxonomy" id="1392998"/>
    <lineage>
        <taxon>Archaea</taxon>
        <taxon>Methanobacteriati</taxon>
        <taxon>Methanobacteriota</taxon>
        <taxon>Stenosarchaea group</taxon>
        <taxon>Methanomicrobia</taxon>
        <taxon>Methanosarcinales</taxon>
        <taxon>ANME-2 cluster</taxon>
        <taxon>Candidatus Methanoperedentaceae</taxon>
        <taxon>Candidatus Methanoperedens</taxon>
    </lineage>
</organism>
<dbReference type="InterPro" id="IPR013785">
    <property type="entry name" value="Aldolase_TIM"/>
</dbReference>
<dbReference type="OrthoDB" id="9264at2157"/>
<dbReference type="AlphaFoldDB" id="A0A062V3A7"/>
<dbReference type="SFLD" id="SFLDG01060">
    <property type="entry name" value="BATS_domain_containing"/>
    <property type="match status" value="1"/>
</dbReference>
<evidence type="ECO:0000256" key="8">
    <source>
        <dbReference type="ARBA" id="ARBA00022714"/>
    </source>
</evidence>
<feature type="domain" description="Radical SAM core" evidence="15">
    <location>
        <begin position="44"/>
        <end position="273"/>
    </location>
</feature>
<keyword evidence="6 13" id="KW-0808">Transferase</keyword>
<dbReference type="RefSeq" id="WP_048090829.1">
    <property type="nucleotide sequence ID" value="NZ_JMIY01000004.1"/>
</dbReference>
<comment type="cofactor">
    <cofactor evidence="13 14">
        <name>[4Fe-4S] cluster</name>
        <dbReference type="ChEBI" id="CHEBI:49883"/>
    </cofactor>
    <text evidence="13 14">Binds 1 [4Fe-4S] cluster. The cluster is coordinated with 3 cysteines and an exchangeable S-adenosyl-L-methionine.</text>
</comment>
<dbReference type="SMART" id="SM00876">
    <property type="entry name" value="BATS"/>
    <property type="match status" value="1"/>
</dbReference>
<evidence type="ECO:0000256" key="13">
    <source>
        <dbReference type="HAMAP-Rule" id="MF_01694"/>
    </source>
</evidence>
<feature type="binding site" evidence="13 14">
    <location>
        <position position="198"/>
    </location>
    <ligand>
        <name>[2Fe-2S] cluster</name>
        <dbReference type="ChEBI" id="CHEBI:190135"/>
    </ligand>
</feature>
<evidence type="ECO:0000259" key="15">
    <source>
        <dbReference type="PROSITE" id="PS51918"/>
    </source>
</evidence>
<evidence type="ECO:0000256" key="7">
    <source>
        <dbReference type="ARBA" id="ARBA00022691"/>
    </source>
</evidence>
<dbReference type="SFLD" id="SFLDG01278">
    <property type="entry name" value="biotin_synthase_like"/>
    <property type="match status" value="1"/>
</dbReference>
<dbReference type="InterPro" id="IPR058240">
    <property type="entry name" value="rSAM_sf"/>
</dbReference>
<dbReference type="UniPathway" id="UPA00078">
    <property type="reaction ID" value="UER00162"/>
</dbReference>
<evidence type="ECO:0000256" key="4">
    <source>
        <dbReference type="ARBA" id="ARBA00012236"/>
    </source>
</evidence>
<evidence type="ECO:0000256" key="11">
    <source>
        <dbReference type="ARBA" id="ARBA00023004"/>
    </source>
</evidence>
<evidence type="ECO:0000313" key="16">
    <source>
        <dbReference type="EMBL" id="KCZ71832.1"/>
    </source>
</evidence>
<gene>
    <name evidence="13" type="primary">bioB</name>
    <name evidence="16" type="ORF">ANME2D_01887</name>
</gene>
<feature type="binding site" evidence="13 14">
    <location>
        <position position="268"/>
    </location>
    <ligand>
        <name>[2Fe-2S] cluster</name>
        <dbReference type="ChEBI" id="CHEBI:190135"/>
    </ligand>
</feature>
<dbReference type="PIRSF" id="PIRSF001619">
    <property type="entry name" value="Biotin_synth"/>
    <property type="match status" value="1"/>
</dbReference>
<keyword evidence="5 13" id="KW-0004">4Fe-4S</keyword>
<comment type="catalytic activity">
    <reaction evidence="13">
        <text>(4R,5S)-dethiobiotin + (sulfur carrier)-SH + 2 reduced [2Fe-2S]-[ferredoxin] + 2 S-adenosyl-L-methionine = (sulfur carrier)-H + biotin + 2 5'-deoxyadenosine + 2 L-methionine + 2 oxidized [2Fe-2S]-[ferredoxin]</text>
        <dbReference type="Rhea" id="RHEA:22060"/>
        <dbReference type="Rhea" id="RHEA-COMP:10000"/>
        <dbReference type="Rhea" id="RHEA-COMP:10001"/>
        <dbReference type="Rhea" id="RHEA-COMP:14737"/>
        <dbReference type="Rhea" id="RHEA-COMP:14739"/>
        <dbReference type="ChEBI" id="CHEBI:17319"/>
        <dbReference type="ChEBI" id="CHEBI:29917"/>
        <dbReference type="ChEBI" id="CHEBI:33737"/>
        <dbReference type="ChEBI" id="CHEBI:33738"/>
        <dbReference type="ChEBI" id="CHEBI:57586"/>
        <dbReference type="ChEBI" id="CHEBI:57844"/>
        <dbReference type="ChEBI" id="CHEBI:59789"/>
        <dbReference type="ChEBI" id="CHEBI:64428"/>
        <dbReference type="ChEBI" id="CHEBI:149473"/>
        <dbReference type="EC" id="2.8.1.6"/>
    </reaction>
</comment>
<reference evidence="16 17" key="1">
    <citation type="journal article" date="2013" name="Nature">
        <title>Anaerobic oxidation of methane coupled to nitrate reduction in a novel archaeal lineage.</title>
        <authorList>
            <person name="Haroon M.F."/>
            <person name="Hu S."/>
            <person name="Shi Y."/>
            <person name="Imelfort M."/>
            <person name="Keller J."/>
            <person name="Hugenholtz P."/>
            <person name="Yuan Z."/>
            <person name="Tyson G.W."/>
        </authorList>
    </citation>
    <scope>NUCLEOTIDE SEQUENCE [LARGE SCALE GENOMIC DNA]</scope>
    <source>
        <strain evidence="16 17">ANME-2d</strain>
    </source>
</reference>
<feature type="binding site" evidence="13 14">
    <location>
        <position position="106"/>
    </location>
    <ligand>
        <name>[2Fe-2S] cluster</name>
        <dbReference type="ChEBI" id="CHEBI:190135"/>
    </ligand>
</feature>
<dbReference type="EC" id="2.8.1.6" evidence="4 13"/>
<dbReference type="CDD" id="cd01335">
    <property type="entry name" value="Radical_SAM"/>
    <property type="match status" value="1"/>
</dbReference>
<dbReference type="Proteomes" id="UP000027153">
    <property type="component" value="Unassembled WGS sequence"/>
</dbReference>
<evidence type="ECO:0000256" key="12">
    <source>
        <dbReference type="ARBA" id="ARBA00023014"/>
    </source>
</evidence>
<comment type="subunit">
    <text evidence="3 13">Homodimer.</text>
</comment>
<feature type="binding site" evidence="13 14">
    <location>
        <position position="69"/>
    </location>
    <ligand>
        <name>[4Fe-4S] cluster</name>
        <dbReference type="ChEBI" id="CHEBI:49883"/>
        <note>4Fe-4S-S-AdoMet</note>
    </ligand>
</feature>
<evidence type="ECO:0000256" key="3">
    <source>
        <dbReference type="ARBA" id="ARBA00011738"/>
    </source>
</evidence>
<accession>A0A062V3A7</accession>
<dbReference type="Gene3D" id="3.20.20.70">
    <property type="entry name" value="Aldolase class I"/>
    <property type="match status" value="1"/>
</dbReference>
<dbReference type="PROSITE" id="PS51918">
    <property type="entry name" value="RADICAL_SAM"/>
    <property type="match status" value="1"/>
</dbReference>
<dbReference type="SUPFAM" id="SSF102114">
    <property type="entry name" value="Radical SAM enzymes"/>
    <property type="match status" value="1"/>
</dbReference>
<keyword evidence="10 13" id="KW-0093">Biotin biosynthesis</keyword>
<dbReference type="EMBL" id="JMIY01000004">
    <property type="protein sequence ID" value="KCZ71832.1"/>
    <property type="molecule type" value="Genomic_DNA"/>
</dbReference>
<dbReference type="InterPro" id="IPR002684">
    <property type="entry name" value="Biotin_synth/BioAB"/>
</dbReference>
<evidence type="ECO:0000256" key="2">
    <source>
        <dbReference type="ARBA" id="ARBA00010765"/>
    </source>
</evidence>